<name>A0ABY4CAH2_9BACT</name>
<protein>
    <recommendedName>
        <fullName evidence="4">Adhesin domain-containing protein</fullName>
    </recommendedName>
</protein>
<reference evidence="2" key="1">
    <citation type="submission" date="2022-03" db="EMBL/GenBank/DDBJ databases">
        <title>Genome Identification and Characterization of new species Bdellovibrio reynosense LBG001 sp. nov. from a Mexico soil sample.</title>
        <authorList>
            <person name="Camilli A."/>
            <person name="Ajao Y."/>
            <person name="Guo X."/>
        </authorList>
    </citation>
    <scope>NUCLEOTIDE SEQUENCE</scope>
    <source>
        <strain evidence="2">LBG001</strain>
    </source>
</reference>
<evidence type="ECO:0000313" key="3">
    <source>
        <dbReference type="Proteomes" id="UP000830116"/>
    </source>
</evidence>
<dbReference type="RefSeq" id="WP_243538559.1">
    <property type="nucleotide sequence ID" value="NZ_CP093442.1"/>
</dbReference>
<accession>A0ABY4CAH2</accession>
<feature type="chain" id="PRO_5046721526" description="Adhesin domain-containing protein" evidence="1">
    <location>
        <begin position="19"/>
        <end position="326"/>
    </location>
</feature>
<organism evidence="2 3">
    <name type="scientific">Bdellovibrio reynosensis</name>
    <dbReference type="NCBI Taxonomy" id="2835041"/>
    <lineage>
        <taxon>Bacteria</taxon>
        <taxon>Pseudomonadati</taxon>
        <taxon>Bdellovibrionota</taxon>
        <taxon>Bdellovibrionia</taxon>
        <taxon>Bdellovibrionales</taxon>
        <taxon>Pseudobdellovibrionaceae</taxon>
        <taxon>Bdellovibrio</taxon>
    </lineage>
</organism>
<sequence>MSAISFILAHLLVHPLFAGTFEVPVKEGDRLILRGLEAQVQIVSQSGNTLKVSGIEDSGSEGIYTMTKKDNIIEVKMNEYADKKSWLNIVPKSASQVKKIEIWGPSIPAEIQLRGGSVTAQKWNKDLKVSMTQGRVNSSAGGGSLQVYLQKGDITIADHTGKVETDSYTGTTTLRNIQGDIDTNVFAGQVQMEKTRGFIKLATQQANAKLNQGSGAVQFENGRGALNIQGFSGRTEGQNQDGSVTIVMTLDSEVDVKSKAGKISVQTPPASGASLNLLTVEGEIVVPPELKVTKLSAEKSVRGRLRGDAQKASIFVRSQEGTISVK</sequence>
<evidence type="ECO:0000313" key="2">
    <source>
        <dbReference type="EMBL" id="UOF01940.1"/>
    </source>
</evidence>
<gene>
    <name evidence="2" type="ORF">MNR06_03100</name>
</gene>
<proteinExistence type="predicted"/>
<evidence type="ECO:0000256" key="1">
    <source>
        <dbReference type="SAM" id="SignalP"/>
    </source>
</evidence>
<dbReference type="PANTHER" id="PTHR34094:SF1">
    <property type="entry name" value="PROTEIN FAM185A"/>
    <property type="match status" value="1"/>
</dbReference>
<feature type="signal peptide" evidence="1">
    <location>
        <begin position="1"/>
        <end position="18"/>
    </location>
</feature>
<dbReference type="EMBL" id="CP093442">
    <property type="protein sequence ID" value="UOF01940.1"/>
    <property type="molecule type" value="Genomic_DNA"/>
</dbReference>
<dbReference type="Proteomes" id="UP000830116">
    <property type="component" value="Chromosome"/>
</dbReference>
<dbReference type="PANTHER" id="PTHR34094">
    <property type="match status" value="1"/>
</dbReference>
<keyword evidence="3" id="KW-1185">Reference proteome</keyword>
<keyword evidence="1" id="KW-0732">Signal</keyword>
<evidence type="ECO:0008006" key="4">
    <source>
        <dbReference type="Google" id="ProtNLM"/>
    </source>
</evidence>